<comment type="caution">
    <text evidence="1">The sequence shown here is derived from an EMBL/GenBank/DDBJ whole genome shotgun (WGS) entry which is preliminary data.</text>
</comment>
<keyword evidence="2" id="KW-1185">Reference proteome</keyword>
<name>A0A370TPC9_9HELO</name>
<dbReference type="Proteomes" id="UP000254866">
    <property type="component" value="Unassembled WGS sequence"/>
</dbReference>
<reference evidence="1 2" key="1">
    <citation type="journal article" date="2018" name="IMA Fungus">
        <title>IMA Genome-F 9: Draft genome sequence of Annulohypoxylon stygium, Aspergillus mulundensis, Berkeleyomyces basicola (syn. Thielaviopsis basicola), Ceratocystis smalleyi, two Cercospora beticola strains, Coleophoma cylindrospora, Fusarium fracticaudum, Phialophora cf. hyalina, and Morchella septimelata.</title>
        <authorList>
            <person name="Wingfield B.D."/>
            <person name="Bills G.F."/>
            <person name="Dong Y."/>
            <person name="Huang W."/>
            <person name="Nel W.J."/>
            <person name="Swalarsk-Parry B.S."/>
            <person name="Vaghefi N."/>
            <person name="Wilken P.M."/>
            <person name="An Z."/>
            <person name="de Beer Z.W."/>
            <person name="De Vos L."/>
            <person name="Chen L."/>
            <person name="Duong T.A."/>
            <person name="Gao Y."/>
            <person name="Hammerbacher A."/>
            <person name="Kikkert J.R."/>
            <person name="Li Y."/>
            <person name="Li H."/>
            <person name="Li K."/>
            <person name="Li Q."/>
            <person name="Liu X."/>
            <person name="Ma X."/>
            <person name="Naidoo K."/>
            <person name="Pethybridge S.J."/>
            <person name="Sun J."/>
            <person name="Steenkamp E.T."/>
            <person name="van der Nest M.A."/>
            <person name="van Wyk S."/>
            <person name="Wingfield M.J."/>
            <person name="Xiong C."/>
            <person name="Yue Q."/>
            <person name="Zhang X."/>
        </authorList>
    </citation>
    <scope>NUCLEOTIDE SEQUENCE [LARGE SCALE GENOMIC DNA]</scope>
    <source>
        <strain evidence="1 2">BP 5553</strain>
    </source>
</reference>
<dbReference type="GeneID" id="43597657"/>
<evidence type="ECO:0000313" key="2">
    <source>
        <dbReference type="Proteomes" id="UP000254866"/>
    </source>
</evidence>
<dbReference type="OrthoDB" id="3552938at2759"/>
<accession>A0A370TPC9</accession>
<evidence type="ECO:0000313" key="1">
    <source>
        <dbReference type="EMBL" id="RDL37375.1"/>
    </source>
</evidence>
<organism evidence="1 2">
    <name type="scientific">Venustampulla echinocandica</name>
    <dbReference type="NCBI Taxonomy" id="2656787"/>
    <lineage>
        <taxon>Eukaryota</taxon>
        <taxon>Fungi</taxon>
        <taxon>Dikarya</taxon>
        <taxon>Ascomycota</taxon>
        <taxon>Pezizomycotina</taxon>
        <taxon>Leotiomycetes</taxon>
        <taxon>Helotiales</taxon>
        <taxon>Pleuroascaceae</taxon>
        <taxon>Venustampulla</taxon>
    </lineage>
</organism>
<dbReference type="RefSeq" id="XP_031870031.1">
    <property type="nucleotide sequence ID" value="XM_032013431.1"/>
</dbReference>
<dbReference type="EMBL" id="NPIC01000003">
    <property type="protein sequence ID" value="RDL37375.1"/>
    <property type="molecule type" value="Genomic_DNA"/>
</dbReference>
<gene>
    <name evidence="1" type="ORF">BP5553_04808</name>
</gene>
<dbReference type="AlphaFoldDB" id="A0A370TPC9"/>
<protein>
    <submittedName>
        <fullName evidence="1">Uncharacterized protein</fullName>
    </submittedName>
</protein>
<sequence>MAKGAEAHLPRERPRRFQLFQNHSTEQTTSPEIFIKGLYAQRHTIEELVYNNAEDCCGNNETTFGAVLREFVHLKRLAVTRDSLVEDGEDEEPQPLYETLPSNLEEAWILLDRGDIYDDRQQSFLKQGLRGLAMNKEQYCPSLNNLIWKWDAQYGVYPSGYRAEAGRILDALNLVSTFQEVGIRFDFTFGNPTKFGASNIMD</sequence>
<proteinExistence type="predicted"/>